<evidence type="ECO:0000256" key="4">
    <source>
        <dbReference type="ARBA" id="ARBA00022989"/>
    </source>
</evidence>
<feature type="transmembrane region" description="Helical" evidence="6">
    <location>
        <begin position="238"/>
        <end position="261"/>
    </location>
</feature>
<feature type="transmembrane region" description="Helical" evidence="6">
    <location>
        <begin position="28"/>
        <end position="49"/>
    </location>
</feature>
<dbReference type="SUPFAM" id="SSF103481">
    <property type="entry name" value="Multidrug resistance efflux transporter EmrE"/>
    <property type="match status" value="2"/>
</dbReference>
<proteinExistence type="inferred from homology"/>
<feature type="transmembrane region" description="Helical" evidence="6">
    <location>
        <begin position="273"/>
        <end position="290"/>
    </location>
</feature>
<evidence type="ECO:0000256" key="3">
    <source>
        <dbReference type="ARBA" id="ARBA00022692"/>
    </source>
</evidence>
<feature type="transmembrane region" description="Helical" evidence="6">
    <location>
        <begin position="118"/>
        <end position="139"/>
    </location>
</feature>
<accession>A0A839SU39</accession>
<feature type="transmembrane region" description="Helical" evidence="6">
    <location>
        <begin position="296"/>
        <end position="313"/>
    </location>
</feature>
<feature type="domain" description="EamA" evidence="7">
    <location>
        <begin position="31"/>
        <end position="162"/>
    </location>
</feature>
<evidence type="ECO:0000313" key="8">
    <source>
        <dbReference type="EMBL" id="MBB3065254.1"/>
    </source>
</evidence>
<gene>
    <name evidence="8" type="ORF">FHR98_001533</name>
</gene>
<dbReference type="InterPro" id="IPR050638">
    <property type="entry name" value="AA-Vitamin_Transporters"/>
</dbReference>
<name>A0A839SU39_9PROT</name>
<feature type="transmembrane region" description="Helical" evidence="6">
    <location>
        <begin position="61"/>
        <end position="81"/>
    </location>
</feature>
<evidence type="ECO:0000259" key="7">
    <source>
        <dbReference type="Pfam" id="PF00892"/>
    </source>
</evidence>
<evidence type="ECO:0000256" key="5">
    <source>
        <dbReference type="ARBA" id="ARBA00023136"/>
    </source>
</evidence>
<keyword evidence="3 6" id="KW-0812">Transmembrane</keyword>
<dbReference type="Proteomes" id="UP000581135">
    <property type="component" value="Unassembled WGS sequence"/>
</dbReference>
<keyword evidence="4 6" id="KW-1133">Transmembrane helix</keyword>
<evidence type="ECO:0000256" key="1">
    <source>
        <dbReference type="ARBA" id="ARBA00004141"/>
    </source>
</evidence>
<evidence type="ECO:0000256" key="6">
    <source>
        <dbReference type="SAM" id="Phobius"/>
    </source>
</evidence>
<dbReference type="GO" id="GO:0016020">
    <property type="term" value="C:membrane"/>
    <property type="evidence" value="ECO:0007669"/>
    <property type="project" value="UniProtKB-SubCell"/>
</dbReference>
<dbReference type="PANTHER" id="PTHR32322:SF2">
    <property type="entry name" value="EAMA DOMAIN-CONTAINING PROTEIN"/>
    <property type="match status" value="1"/>
</dbReference>
<keyword evidence="9" id="KW-1185">Reference proteome</keyword>
<dbReference type="EMBL" id="JACHXA010000003">
    <property type="protein sequence ID" value="MBB3065254.1"/>
    <property type="molecule type" value="Genomic_DNA"/>
</dbReference>
<evidence type="ECO:0000256" key="2">
    <source>
        <dbReference type="ARBA" id="ARBA00007362"/>
    </source>
</evidence>
<feature type="transmembrane region" description="Helical" evidence="6">
    <location>
        <begin position="93"/>
        <end position="112"/>
    </location>
</feature>
<organism evidence="8 9">
    <name type="scientific">Limibacillus halophilus</name>
    <dbReference type="NCBI Taxonomy" id="1579333"/>
    <lineage>
        <taxon>Bacteria</taxon>
        <taxon>Pseudomonadati</taxon>
        <taxon>Pseudomonadota</taxon>
        <taxon>Alphaproteobacteria</taxon>
        <taxon>Rhodospirillales</taxon>
        <taxon>Rhodovibrionaceae</taxon>
        <taxon>Limibacillus</taxon>
    </lineage>
</organism>
<feature type="domain" description="EamA" evidence="7">
    <location>
        <begin position="177"/>
        <end position="313"/>
    </location>
</feature>
<dbReference type="AlphaFoldDB" id="A0A839SU39"/>
<dbReference type="Pfam" id="PF00892">
    <property type="entry name" value="EamA"/>
    <property type="match status" value="2"/>
</dbReference>
<sequence length="326" mass="35794">MTEKSFQPIHSKEADAPSNRFWQSGDRLARILLFINPAFFAGNMLMARATADLVPPIALAFWRWAIAVSILLMFLGGPVWRARADILAEWRDLMILGALGMGVCGAFVYIGADTTTAMNIGLIYAYSPVLIILLDHFFYGSIMIKRQWLGAGLALAGMLLIVFRGNLDSLLSLSLSPGDLWILAAATGWGFYSILLKHRPSKLKPNVRFAAIMLYGTAVLAPFHLWESVWIEAPTLDALSIGAVLFLALVPALGAYGTYGYMQRYLGASTTSLILYLIPVYAASLGYILLGESLEFYHLTGAALVLPGIWLATRRRRQSEDAERAA</sequence>
<evidence type="ECO:0000313" key="9">
    <source>
        <dbReference type="Proteomes" id="UP000581135"/>
    </source>
</evidence>
<dbReference type="PANTHER" id="PTHR32322">
    <property type="entry name" value="INNER MEMBRANE TRANSPORTER"/>
    <property type="match status" value="1"/>
</dbReference>
<dbReference type="RefSeq" id="WP_183416053.1">
    <property type="nucleotide sequence ID" value="NZ_JACHXA010000003.1"/>
</dbReference>
<feature type="transmembrane region" description="Helical" evidence="6">
    <location>
        <begin position="178"/>
        <end position="195"/>
    </location>
</feature>
<dbReference type="InterPro" id="IPR000620">
    <property type="entry name" value="EamA_dom"/>
</dbReference>
<comment type="similarity">
    <text evidence="2">Belongs to the EamA transporter family.</text>
</comment>
<feature type="transmembrane region" description="Helical" evidence="6">
    <location>
        <begin position="207"/>
        <end position="226"/>
    </location>
</feature>
<reference evidence="8 9" key="1">
    <citation type="submission" date="2020-08" db="EMBL/GenBank/DDBJ databases">
        <title>Genomic Encyclopedia of Type Strains, Phase III (KMG-III): the genomes of soil and plant-associated and newly described type strains.</title>
        <authorList>
            <person name="Whitman W."/>
        </authorList>
    </citation>
    <scope>NUCLEOTIDE SEQUENCE [LARGE SCALE GENOMIC DNA]</scope>
    <source>
        <strain evidence="8 9">CECT 8803</strain>
    </source>
</reference>
<dbReference type="InterPro" id="IPR037185">
    <property type="entry name" value="EmrE-like"/>
</dbReference>
<comment type="subcellular location">
    <subcellularLocation>
        <location evidence="1">Membrane</location>
        <topology evidence="1">Multi-pass membrane protein</topology>
    </subcellularLocation>
</comment>
<keyword evidence="5 6" id="KW-0472">Membrane</keyword>
<comment type="caution">
    <text evidence="8">The sequence shown here is derived from an EMBL/GenBank/DDBJ whole genome shotgun (WGS) entry which is preliminary data.</text>
</comment>
<protein>
    <submittedName>
        <fullName evidence="8">Drug/metabolite transporter (DMT)-like permease</fullName>
    </submittedName>
</protein>
<feature type="transmembrane region" description="Helical" evidence="6">
    <location>
        <begin position="148"/>
        <end position="166"/>
    </location>
</feature>